<keyword evidence="1" id="KW-0472">Membrane</keyword>
<reference evidence="2" key="2">
    <citation type="submission" date="2013-10" db="EMBL/GenBank/DDBJ databases">
        <authorList>
            <person name="Aslett M."/>
        </authorList>
    </citation>
    <scope>NUCLEOTIDE SEQUENCE [LARGE SCALE GENOMIC DNA]</scope>
    <source>
        <strain evidence="2">Weybridge</strain>
    </source>
</reference>
<sequence length="76" mass="8323">MADSVDYYSLEGGRKVAAEEADFRKEIRQGFIRKVYGIVALQMLLTTTVASLLLFVPGGVEWAKHSSSLVVTLSSD</sequence>
<dbReference type="EMBL" id="HG722048">
    <property type="protein sequence ID" value="CDJ61296.1"/>
    <property type="molecule type" value="Genomic_DNA"/>
</dbReference>
<dbReference type="GeneID" id="25334963"/>
<proteinExistence type="predicted"/>
<reference evidence="2" key="1">
    <citation type="submission" date="2013-10" db="EMBL/GenBank/DDBJ databases">
        <title>Genomic analysis of the causative agents of coccidiosis in chickens.</title>
        <authorList>
            <person name="Reid A.J."/>
            <person name="Blake D."/>
            <person name="Billington K."/>
            <person name="Browne H."/>
            <person name="Dunn M."/>
            <person name="Hung S."/>
            <person name="Kawahara F."/>
            <person name="Miranda-Saavedra D."/>
            <person name="Mourier T."/>
            <person name="Nagra H."/>
            <person name="Otto T.D."/>
            <person name="Rawlings N."/>
            <person name="Sanchez A."/>
            <person name="Sanders M."/>
            <person name="Subramaniam C."/>
            <person name="Tay Y."/>
            <person name="Dear P."/>
            <person name="Doerig C."/>
            <person name="Gruber A."/>
            <person name="Parkinson J."/>
            <person name="Shirley M."/>
            <person name="Wan K.L."/>
            <person name="Berriman M."/>
            <person name="Tomley F."/>
            <person name="Pain A."/>
        </authorList>
    </citation>
    <scope>NUCLEOTIDE SEQUENCE [LARGE SCALE GENOMIC DNA]</scope>
    <source>
        <strain evidence="2">Weybridge</strain>
    </source>
</reference>
<protein>
    <submittedName>
        <fullName evidence="2">Uncharacterized protein</fullName>
    </submittedName>
</protein>
<keyword evidence="1" id="KW-1133">Transmembrane helix</keyword>
<name>U6MB95_EIMMA</name>
<dbReference type="OMA" id="WARAHSG"/>
<dbReference type="RefSeq" id="XP_013337946.1">
    <property type="nucleotide sequence ID" value="XM_013482492.1"/>
</dbReference>
<keyword evidence="1" id="KW-0812">Transmembrane</keyword>
<organism evidence="2 3">
    <name type="scientific">Eimeria maxima</name>
    <name type="common">Coccidian parasite</name>
    <dbReference type="NCBI Taxonomy" id="5804"/>
    <lineage>
        <taxon>Eukaryota</taxon>
        <taxon>Sar</taxon>
        <taxon>Alveolata</taxon>
        <taxon>Apicomplexa</taxon>
        <taxon>Conoidasida</taxon>
        <taxon>Coccidia</taxon>
        <taxon>Eucoccidiorida</taxon>
        <taxon>Eimeriorina</taxon>
        <taxon>Eimeriidae</taxon>
        <taxon>Eimeria</taxon>
    </lineage>
</organism>
<dbReference type="VEuPathDB" id="ToxoDB:EMWEY_00009770"/>
<dbReference type="AlphaFoldDB" id="U6MB95"/>
<dbReference type="Proteomes" id="UP000030763">
    <property type="component" value="Unassembled WGS sequence"/>
</dbReference>
<accession>U6MB95</accession>
<evidence type="ECO:0000313" key="3">
    <source>
        <dbReference type="Proteomes" id="UP000030763"/>
    </source>
</evidence>
<keyword evidence="3" id="KW-1185">Reference proteome</keyword>
<evidence type="ECO:0000313" key="2">
    <source>
        <dbReference type="EMBL" id="CDJ61296.1"/>
    </source>
</evidence>
<dbReference type="OrthoDB" id="7933078at2759"/>
<evidence type="ECO:0000256" key="1">
    <source>
        <dbReference type="SAM" id="Phobius"/>
    </source>
</evidence>
<gene>
    <name evidence="2" type="ORF">EMWEY_00009770</name>
</gene>
<feature type="transmembrane region" description="Helical" evidence="1">
    <location>
        <begin position="35"/>
        <end position="56"/>
    </location>
</feature>